<reference evidence="3 4" key="1">
    <citation type="submission" date="2019-04" db="EMBL/GenBank/DDBJ databases">
        <title>High contiguity whole genome sequence and gene annotation resource for two Venturia nashicola isolates.</title>
        <authorList>
            <person name="Prokchorchik M."/>
            <person name="Won K."/>
            <person name="Lee Y."/>
            <person name="Choi E.D."/>
            <person name="Segonzac C."/>
            <person name="Sohn K.H."/>
        </authorList>
    </citation>
    <scope>NUCLEOTIDE SEQUENCE [LARGE SCALE GENOMIC DNA]</scope>
    <source>
        <strain evidence="3 4">PRI2</strain>
    </source>
</reference>
<feature type="transmembrane region" description="Helical" evidence="2">
    <location>
        <begin position="66"/>
        <end position="87"/>
    </location>
</feature>
<comment type="caution">
    <text evidence="3">The sequence shown here is derived from an EMBL/GenBank/DDBJ whole genome shotgun (WGS) entry which is preliminary data.</text>
</comment>
<proteinExistence type="predicted"/>
<sequence length="123" mass="12855">MSSSNQGQGKSGTPMTKEAASDIASSQAKAGHDTGAGTFASRAQSAGDRNTNAGNKVRHGDLADGLIMDILLDLFGIGTVFSVLGWVDLEYSLNAEYMDSLKARQIDKKFKKGLHSTSTASGD</sequence>
<protein>
    <submittedName>
        <fullName evidence="3">Uncharacterized protein</fullName>
    </submittedName>
</protein>
<dbReference type="Proteomes" id="UP000298493">
    <property type="component" value="Unassembled WGS sequence"/>
</dbReference>
<name>A0A4Z1PAR7_9PEZI</name>
<feature type="compositionally biased region" description="Polar residues" evidence="1">
    <location>
        <begin position="1"/>
        <end position="14"/>
    </location>
</feature>
<dbReference type="AlphaFoldDB" id="A0A4Z1PAR7"/>
<keyword evidence="2" id="KW-0472">Membrane</keyword>
<organism evidence="3 4">
    <name type="scientific">Venturia nashicola</name>
    <dbReference type="NCBI Taxonomy" id="86259"/>
    <lineage>
        <taxon>Eukaryota</taxon>
        <taxon>Fungi</taxon>
        <taxon>Dikarya</taxon>
        <taxon>Ascomycota</taxon>
        <taxon>Pezizomycotina</taxon>
        <taxon>Dothideomycetes</taxon>
        <taxon>Pleosporomycetidae</taxon>
        <taxon>Venturiales</taxon>
        <taxon>Venturiaceae</taxon>
        <taxon>Venturia</taxon>
    </lineage>
</organism>
<evidence type="ECO:0000313" key="4">
    <source>
        <dbReference type="Proteomes" id="UP000298493"/>
    </source>
</evidence>
<evidence type="ECO:0000313" key="3">
    <source>
        <dbReference type="EMBL" id="TID17987.1"/>
    </source>
</evidence>
<feature type="region of interest" description="Disordered" evidence="1">
    <location>
        <begin position="1"/>
        <end position="58"/>
    </location>
</feature>
<keyword evidence="4" id="KW-1185">Reference proteome</keyword>
<evidence type="ECO:0000256" key="2">
    <source>
        <dbReference type="SAM" id="Phobius"/>
    </source>
</evidence>
<gene>
    <name evidence="3" type="ORF">E6O75_ATG10632</name>
</gene>
<accession>A0A4Z1PAR7</accession>
<feature type="compositionally biased region" description="Polar residues" evidence="1">
    <location>
        <begin position="41"/>
        <end position="54"/>
    </location>
</feature>
<evidence type="ECO:0000256" key="1">
    <source>
        <dbReference type="SAM" id="MobiDB-lite"/>
    </source>
</evidence>
<keyword evidence="2" id="KW-1133">Transmembrane helix</keyword>
<dbReference type="EMBL" id="SNSC02000015">
    <property type="protein sequence ID" value="TID17987.1"/>
    <property type="molecule type" value="Genomic_DNA"/>
</dbReference>
<keyword evidence="2" id="KW-0812">Transmembrane</keyword>